<gene>
    <name evidence="1" type="ORF">ABCS64_10390</name>
</gene>
<sequence>MFRKSEMRHGSAYRGLLIGVLAFILTLGGAAVYAAGNIANVAKQGVSVVGSQVFIDGVEVEPGVERYTSPTTGDVYRIQRRGESVAVVLERSGGKQGGTTRIESHASGRGATVNAGQVVITTGQ</sequence>
<name>A0ABV4UHL4_9RHOO</name>
<keyword evidence="2" id="KW-1185">Reference proteome</keyword>
<evidence type="ECO:0008006" key="3">
    <source>
        <dbReference type="Google" id="ProtNLM"/>
    </source>
</evidence>
<evidence type="ECO:0000313" key="2">
    <source>
        <dbReference type="Proteomes" id="UP001574673"/>
    </source>
</evidence>
<accession>A0ABV4UHL4</accession>
<protein>
    <recommendedName>
        <fullName evidence="3">DUF5666 domain-containing protein</fullName>
    </recommendedName>
</protein>
<comment type="caution">
    <text evidence="1">The sequence shown here is derived from an EMBL/GenBank/DDBJ whole genome shotgun (WGS) entry which is preliminary data.</text>
</comment>
<proteinExistence type="predicted"/>
<dbReference type="RefSeq" id="WP_418891757.1">
    <property type="nucleotide sequence ID" value="NZ_JBEUWX010000002.1"/>
</dbReference>
<evidence type="ECO:0000313" key="1">
    <source>
        <dbReference type="EMBL" id="MFA9950720.1"/>
    </source>
</evidence>
<dbReference type="Proteomes" id="UP001574673">
    <property type="component" value="Unassembled WGS sequence"/>
</dbReference>
<dbReference type="EMBL" id="JBEUWX010000002">
    <property type="protein sequence ID" value="MFA9950720.1"/>
    <property type="molecule type" value="Genomic_DNA"/>
</dbReference>
<organism evidence="1 2">
    <name type="scientific">Dentiradicibacter hellwigii</name>
    <dbReference type="NCBI Taxonomy" id="3149053"/>
    <lineage>
        <taxon>Bacteria</taxon>
        <taxon>Pseudomonadati</taxon>
        <taxon>Pseudomonadota</taxon>
        <taxon>Betaproteobacteria</taxon>
        <taxon>Rhodocyclales</taxon>
        <taxon>Rhodocyclaceae</taxon>
        <taxon>Dentiradicibacter</taxon>
    </lineage>
</organism>
<reference evidence="2" key="1">
    <citation type="submission" date="2024-06" db="EMBL/GenBank/DDBJ databases">
        <title>Radixoralia hellwigii gen. nov., sp nov., isolated from a root canal in the human oral cavity.</title>
        <authorList>
            <person name="Bartsch S."/>
            <person name="Wittmer A."/>
            <person name="Schulz A.-K."/>
            <person name="Neumann-Schaal M."/>
            <person name="Wolf J."/>
            <person name="Gronow S."/>
            <person name="Tennert C."/>
            <person name="Haecker G."/>
            <person name="Cieplik F."/>
            <person name="Al-Ahmad A."/>
        </authorList>
    </citation>
    <scope>NUCLEOTIDE SEQUENCE [LARGE SCALE GENOMIC DNA]</scope>
    <source>
        <strain evidence="2">Wk13</strain>
    </source>
</reference>